<name>A0A9D4MY63_DREPO</name>
<comment type="caution">
    <text evidence="1">The sequence shown here is derived from an EMBL/GenBank/DDBJ whole genome shotgun (WGS) entry which is preliminary data.</text>
</comment>
<dbReference type="AlphaFoldDB" id="A0A9D4MY63"/>
<protein>
    <submittedName>
        <fullName evidence="1">Uncharacterized protein</fullName>
    </submittedName>
</protein>
<evidence type="ECO:0000313" key="1">
    <source>
        <dbReference type="EMBL" id="KAH3883914.1"/>
    </source>
</evidence>
<evidence type="ECO:0000313" key="2">
    <source>
        <dbReference type="Proteomes" id="UP000828390"/>
    </source>
</evidence>
<keyword evidence="2" id="KW-1185">Reference proteome</keyword>
<dbReference type="EMBL" id="JAIWYP010000001">
    <property type="protein sequence ID" value="KAH3883914.1"/>
    <property type="molecule type" value="Genomic_DNA"/>
</dbReference>
<reference evidence="1" key="1">
    <citation type="journal article" date="2019" name="bioRxiv">
        <title>The Genome of the Zebra Mussel, Dreissena polymorpha: A Resource for Invasive Species Research.</title>
        <authorList>
            <person name="McCartney M.A."/>
            <person name="Auch B."/>
            <person name="Kono T."/>
            <person name="Mallez S."/>
            <person name="Zhang Y."/>
            <person name="Obille A."/>
            <person name="Becker A."/>
            <person name="Abrahante J.E."/>
            <person name="Garbe J."/>
            <person name="Badalamenti J.P."/>
            <person name="Herman A."/>
            <person name="Mangelson H."/>
            <person name="Liachko I."/>
            <person name="Sullivan S."/>
            <person name="Sone E.D."/>
            <person name="Koren S."/>
            <person name="Silverstein K.A.T."/>
            <person name="Beckman K.B."/>
            <person name="Gohl D.M."/>
        </authorList>
    </citation>
    <scope>NUCLEOTIDE SEQUENCE</scope>
    <source>
        <strain evidence="1">Duluth1</strain>
        <tissue evidence="1">Whole animal</tissue>
    </source>
</reference>
<accession>A0A9D4MY63</accession>
<proteinExistence type="predicted"/>
<organism evidence="1 2">
    <name type="scientific">Dreissena polymorpha</name>
    <name type="common">Zebra mussel</name>
    <name type="synonym">Mytilus polymorpha</name>
    <dbReference type="NCBI Taxonomy" id="45954"/>
    <lineage>
        <taxon>Eukaryota</taxon>
        <taxon>Metazoa</taxon>
        <taxon>Spiralia</taxon>
        <taxon>Lophotrochozoa</taxon>
        <taxon>Mollusca</taxon>
        <taxon>Bivalvia</taxon>
        <taxon>Autobranchia</taxon>
        <taxon>Heteroconchia</taxon>
        <taxon>Euheterodonta</taxon>
        <taxon>Imparidentia</taxon>
        <taxon>Neoheterodontei</taxon>
        <taxon>Myida</taxon>
        <taxon>Dreissenoidea</taxon>
        <taxon>Dreissenidae</taxon>
        <taxon>Dreissena</taxon>
    </lineage>
</organism>
<dbReference type="Proteomes" id="UP000828390">
    <property type="component" value="Unassembled WGS sequence"/>
</dbReference>
<reference evidence="1" key="2">
    <citation type="submission" date="2020-11" db="EMBL/GenBank/DDBJ databases">
        <authorList>
            <person name="McCartney M.A."/>
            <person name="Auch B."/>
            <person name="Kono T."/>
            <person name="Mallez S."/>
            <person name="Becker A."/>
            <person name="Gohl D.M."/>
            <person name="Silverstein K.A.T."/>
            <person name="Koren S."/>
            <person name="Bechman K.B."/>
            <person name="Herman A."/>
            <person name="Abrahante J.E."/>
            <person name="Garbe J."/>
        </authorList>
    </citation>
    <scope>NUCLEOTIDE SEQUENCE</scope>
    <source>
        <strain evidence="1">Duluth1</strain>
        <tissue evidence="1">Whole animal</tissue>
    </source>
</reference>
<sequence length="74" mass="7982">MSSMVRKASNALTGRSWKLATEKVPLLGIVAVIKRAADGAVLHGEDIVNAVSMYDTLTKKGIAPHLFLITDDQF</sequence>
<gene>
    <name evidence="1" type="ORF">DPMN_007883</name>
</gene>